<dbReference type="GO" id="GO:0006352">
    <property type="term" value="P:DNA-templated transcription initiation"/>
    <property type="evidence" value="ECO:0007669"/>
    <property type="project" value="InterPro"/>
</dbReference>
<dbReference type="AlphaFoldDB" id="A0A9D2LY46"/>
<dbReference type="PANTHER" id="PTHR43133:SF51">
    <property type="entry name" value="RNA POLYMERASE SIGMA FACTOR"/>
    <property type="match status" value="1"/>
</dbReference>
<comment type="caution">
    <text evidence="7">The sequence shown here is derived from an EMBL/GenBank/DDBJ whole genome shotgun (WGS) entry which is preliminary data.</text>
</comment>
<dbReference type="SUPFAM" id="SSF88946">
    <property type="entry name" value="Sigma2 domain of RNA polymerase sigma factors"/>
    <property type="match status" value="1"/>
</dbReference>
<dbReference type="SUPFAM" id="SSF88659">
    <property type="entry name" value="Sigma3 and sigma4 domains of RNA polymerase sigma factors"/>
    <property type="match status" value="1"/>
</dbReference>
<dbReference type="Gene3D" id="1.10.1740.10">
    <property type="match status" value="1"/>
</dbReference>
<dbReference type="CDD" id="cd06171">
    <property type="entry name" value="Sigma70_r4"/>
    <property type="match status" value="1"/>
</dbReference>
<sequence>MDNGELRLVKLARKGDREAFTQLVVANERMLSRVAMATLKNPDDAADAVQDTVLQAWESLGQLRQPRYFKTWVVRILLNKCYRISAQRSLYAHSQLEETLLAGEQPDWDQSLDVASALQAMGEQDRLLLGLFYFDRLSTREIAQALGLSESCVRQRLHRGRKRFQAIYTEKEELCHEK</sequence>
<feature type="domain" description="RNA polymerase sigma factor 70 region 4 type 2" evidence="6">
    <location>
        <begin position="113"/>
        <end position="163"/>
    </location>
</feature>
<evidence type="ECO:0000256" key="2">
    <source>
        <dbReference type="ARBA" id="ARBA00023015"/>
    </source>
</evidence>
<evidence type="ECO:0000313" key="7">
    <source>
        <dbReference type="EMBL" id="HJB37657.1"/>
    </source>
</evidence>
<reference evidence="7" key="1">
    <citation type="journal article" date="2021" name="PeerJ">
        <title>Extensive microbial diversity within the chicken gut microbiome revealed by metagenomics and culture.</title>
        <authorList>
            <person name="Gilroy R."/>
            <person name="Ravi A."/>
            <person name="Getino M."/>
            <person name="Pursley I."/>
            <person name="Horton D.L."/>
            <person name="Alikhan N.F."/>
            <person name="Baker D."/>
            <person name="Gharbi K."/>
            <person name="Hall N."/>
            <person name="Watson M."/>
            <person name="Adriaenssens E.M."/>
            <person name="Foster-Nyarko E."/>
            <person name="Jarju S."/>
            <person name="Secka A."/>
            <person name="Antonio M."/>
            <person name="Oren A."/>
            <person name="Chaudhuri R.R."/>
            <person name="La Ragione R."/>
            <person name="Hildebrand F."/>
            <person name="Pallen M.J."/>
        </authorList>
    </citation>
    <scope>NUCLEOTIDE SEQUENCE</scope>
    <source>
        <strain evidence="7">ChiBcolR8-3208</strain>
    </source>
</reference>
<evidence type="ECO:0000313" key="8">
    <source>
        <dbReference type="Proteomes" id="UP000824214"/>
    </source>
</evidence>
<dbReference type="GO" id="GO:0003677">
    <property type="term" value="F:DNA binding"/>
    <property type="evidence" value="ECO:0007669"/>
    <property type="project" value="InterPro"/>
</dbReference>
<dbReference type="InterPro" id="IPR013249">
    <property type="entry name" value="RNA_pol_sigma70_r4_t2"/>
</dbReference>
<evidence type="ECO:0000256" key="1">
    <source>
        <dbReference type="ARBA" id="ARBA00010641"/>
    </source>
</evidence>
<comment type="similarity">
    <text evidence="1">Belongs to the sigma-70 factor family. ECF subfamily.</text>
</comment>
<evidence type="ECO:0000256" key="4">
    <source>
        <dbReference type="ARBA" id="ARBA00023163"/>
    </source>
</evidence>
<keyword evidence="4" id="KW-0804">Transcription</keyword>
<keyword evidence="2" id="KW-0805">Transcription regulation</keyword>
<dbReference type="EMBL" id="DWXZ01000130">
    <property type="protein sequence ID" value="HJB37657.1"/>
    <property type="molecule type" value="Genomic_DNA"/>
</dbReference>
<dbReference type="GO" id="GO:0016987">
    <property type="term" value="F:sigma factor activity"/>
    <property type="evidence" value="ECO:0007669"/>
    <property type="project" value="UniProtKB-KW"/>
</dbReference>
<dbReference type="Proteomes" id="UP000824214">
    <property type="component" value="Unassembled WGS sequence"/>
</dbReference>
<dbReference type="Gene3D" id="1.10.10.10">
    <property type="entry name" value="Winged helix-like DNA-binding domain superfamily/Winged helix DNA-binding domain"/>
    <property type="match status" value="1"/>
</dbReference>
<name>A0A9D2LY46_9FIRM</name>
<dbReference type="NCBIfam" id="TIGR02937">
    <property type="entry name" value="sigma70-ECF"/>
    <property type="match status" value="1"/>
</dbReference>
<protein>
    <submittedName>
        <fullName evidence="7">Sigma-70 family RNA polymerase sigma factor</fullName>
    </submittedName>
</protein>
<accession>A0A9D2LY46</accession>
<organism evidence="7 8">
    <name type="scientific">Candidatus Acutalibacter ornithocaccae</name>
    <dbReference type="NCBI Taxonomy" id="2838416"/>
    <lineage>
        <taxon>Bacteria</taxon>
        <taxon>Bacillati</taxon>
        <taxon>Bacillota</taxon>
        <taxon>Clostridia</taxon>
        <taxon>Eubacteriales</taxon>
        <taxon>Acutalibacteraceae</taxon>
        <taxon>Acutalibacter</taxon>
    </lineage>
</organism>
<dbReference type="InterPro" id="IPR013324">
    <property type="entry name" value="RNA_pol_sigma_r3/r4-like"/>
</dbReference>
<feature type="domain" description="RNA polymerase sigma-70 region 2" evidence="5">
    <location>
        <begin position="23"/>
        <end position="83"/>
    </location>
</feature>
<keyword evidence="3" id="KW-0731">Sigma factor</keyword>
<dbReference type="InterPro" id="IPR036388">
    <property type="entry name" value="WH-like_DNA-bd_sf"/>
</dbReference>
<dbReference type="PANTHER" id="PTHR43133">
    <property type="entry name" value="RNA POLYMERASE ECF-TYPE SIGMA FACTO"/>
    <property type="match status" value="1"/>
</dbReference>
<dbReference type="InterPro" id="IPR013325">
    <property type="entry name" value="RNA_pol_sigma_r2"/>
</dbReference>
<evidence type="ECO:0000256" key="3">
    <source>
        <dbReference type="ARBA" id="ARBA00023082"/>
    </source>
</evidence>
<dbReference type="Pfam" id="PF04542">
    <property type="entry name" value="Sigma70_r2"/>
    <property type="match status" value="1"/>
</dbReference>
<reference evidence="7" key="2">
    <citation type="submission" date="2021-04" db="EMBL/GenBank/DDBJ databases">
        <authorList>
            <person name="Gilroy R."/>
        </authorList>
    </citation>
    <scope>NUCLEOTIDE SEQUENCE</scope>
    <source>
        <strain evidence="7">ChiBcolR8-3208</strain>
    </source>
</reference>
<proteinExistence type="inferred from homology"/>
<evidence type="ECO:0000259" key="5">
    <source>
        <dbReference type="Pfam" id="PF04542"/>
    </source>
</evidence>
<dbReference type="InterPro" id="IPR039425">
    <property type="entry name" value="RNA_pol_sigma-70-like"/>
</dbReference>
<dbReference type="InterPro" id="IPR014284">
    <property type="entry name" value="RNA_pol_sigma-70_dom"/>
</dbReference>
<gene>
    <name evidence="7" type="ORF">H9942_06270</name>
</gene>
<evidence type="ECO:0000259" key="6">
    <source>
        <dbReference type="Pfam" id="PF08281"/>
    </source>
</evidence>
<dbReference type="Pfam" id="PF08281">
    <property type="entry name" value="Sigma70_r4_2"/>
    <property type="match status" value="1"/>
</dbReference>
<dbReference type="InterPro" id="IPR007627">
    <property type="entry name" value="RNA_pol_sigma70_r2"/>
</dbReference>